<dbReference type="Pfam" id="PF22200">
    <property type="entry name" value="ExsA_N"/>
    <property type="match status" value="1"/>
</dbReference>
<keyword evidence="2" id="KW-0238">DNA-binding</keyword>
<evidence type="ECO:0000259" key="4">
    <source>
        <dbReference type="PROSITE" id="PS01124"/>
    </source>
</evidence>
<evidence type="ECO:0000256" key="2">
    <source>
        <dbReference type="ARBA" id="ARBA00023125"/>
    </source>
</evidence>
<organism evidence="5 6">
    <name type="scientific">Mucilaginibacter xinganensis</name>
    <dbReference type="NCBI Taxonomy" id="1234841"/>
    <lineage>
        <taxon>Bacteria</taxon>
        <taxon>Pseudomonadati</taxon>
        <taxon>Bacteroidota</taxon>
        <taxon>Sphingobacteriia</taxon>
        <taxon>Sphingobacteriales</taxon>
        <taxon>Sphingobacteriaceae</taxon>
        <taxon>Mucilaginibacter</taxon>
    </lineage>
</organism>
<name>A0A223NPV5_9SPHI</name>
<dbReference type="PROSITE" id="PS01124">
    <property type="entry name" value="HTH_ARAC_FAMILY_2"/>
    <property type="match status" value="1"/>
</dbReference>
<dbReference type="InterPro" id="IPR054015">
    <property type="entry name" value="ExsA-like_N"/>
</dbReference>
<dbReference type="Proteomes" id="UP000215002">
    <property type="component" value="Chromosome"/>
</dbReference>
<dbReference type="KEGG" id="muc:MuYL_0036"/>
<accession>A0A223NPV5</accession>
<dbReference type="InterPro" id="IPR018060">
    <property type="entry name" value="HTH_AraC"/>
</dbReference>
<dbReference type="Gene3D" id="1.10.10.60">
    <property type="entry name" value="Homeodomain-like"/>
    <property type="match status" value="1"/>
</dbReference>
<keyword evidence="3" id="KW-0804">Transcription</keyword>
<dbReference type="AlphaFoldDB" id="A0A223NPV5"/>
<dbReference type="GO" id="GO:0043565">
    <property type="term" value="F:sequence-specific DNA binding"/>
    <property type="evidence" value="ECO:0007669"/>
    <property type="project" value="InterPro"/>
</dbReference>
<protein>
    <recommendedName>
        <fullName evidence="4">HTH araC/xylS-type domain-containing protein</fullName>
    </recommendedName>
</protein>
<evidence type="ECO:0000313" key="6">
    <source>
        <dbReference type="Proteomes" id="UP000215002"/>
    </source>
</evidence>
<evidence type="ECO:0000256" key="3">
    <source>
        <dbReference type="ARBA" id="ARBA00023163"/>
    </source>
</evidence>
<reference evidence="5 6" key="1">
    <citation type="submission" date="2017-08" db="EMBL/GenBank/DDBJ databases">
        <title>Complete genome sequence of Mucilaginibacter sp. strain BJC16-A31.</title>
        <authorList>
            <consortium name="Henan University of Science and Technology"/>
            <person name="You X."/>
        </authorList>
    </citation>
    <scope>NUCLEOTIDE SEQUENCE [LARGE SCALE GENOMIC DNA]</scope>
    <source>
        <strain evidence="5 6">BJC16-A31</strain>
    </source>
</reference>
<feature type="domain" description="HTH araC/xylS-type" evidence="4">
    <location>
        <begin position="190"/>
        <end position="288"/>
    </location>
</feature>
<dbReference type="SMART" id="SM00342">
    <property type="entry name" value="HTH_ARAC"/>
    <property type="match status" value="1"/>
</dbReference>
<dbReference type="PRINTS" id="PR00032">
    <property type="entry name" value="HTHARAC"/>
</dbReference>
<dbReference type="InterPro" id="IPR009057">
    <property type="entry name" value="Homeodomain-like_sf"/>
</dbReference>
<evidence type="ECO:0000313" key="5">
    <source>
        <dbReference type="EMBL" id="ASU31939.1"/>
    </source>
</evidence>
<evidence type="ECO:0000256" key="1">
    <source>
        <dbReference type="ARBA" id="ARBA00023015"/>
    </source>
</evidence>
<dbReference type="Pfam" id="PF12833">
    <property type="entry name" value="HTH_18"/>
    <property type="match status" value="1"/>
</dbReference>
<dbReference type="SUPFAM" id="SSF46689">
    <property type="entry name" value="Homeodomain-like"/>
    <property type="match status" value="2"/>
</dbReference>
<gene>
    <name evidence="5" type="ORF">MuYL_0036</name>
</gene>
<dbReference type="GO" id="GO:0003700">
    <property type="term" value="F:DNA-binding transcription factor activity"/>
    <property type="evidence" value="ECO:0007669"/>
    <property type="project" value="InterPro"/>
</dbReference>
<dbReference type="EMBL" id="CP022743">
    <property type="protein sequence ID" value="ASU31939.1"/>
    <property type="molecule type" value="Genomic_DNA"/>
</dbReference>
<keyword evidence="6" id="KW-1185">Reference proteome</keyword>
<dbReference type="PANTHER" id="PTHR43280:SF2">
    <property type="entry name" value="HTH-TYPE TRANSCRIPTIONAL REGULATOR EXSA"/>
    <property type="match status" value="1"/>
</dbReference>
<dbReference type="InterPro" id="IPR020449">
    <property type="entry name" value="Tscrpt_reg_AraC-type_HTH"/>
</dbReference>
<sequence>MQPNAVKMIQIPKDLLDQHTHIRLRLADMYGILIDKKRPFRCDDTLQTAHCLEIVLTGAIDVRYGSFVQHLTAGEIQFRRRGNYQLFPSDDYTSLLIFMENEFVDYFLETHVPEFKQERFGADLPPFTFKTSGFINANIAQAIQHILHPQEYSRCIVKFTAHQVLLQILANDSSKTFVSFLKHLVSERKIDLGYFMEENFNRQLSLPDMAKLTGRSVSAFKKEFTERFNTTPVKWQINRRLEYAEYQLKTSSDPISLIAYSSGFENISHFSKVYKQKFGASPKSARSRQVVY</sequence>
<keyword evidence="1" id="KW-0805">Transcription regulation</keyword>
<proteinExistence type="predicted"/>
<dbReference type="PANTHER" id="PTHR43280">
    <property type="entry name" value="ARAC-FAMILY TRANSCRIPTIONAL REGULATOR"/>
    <property type="match status" value="1"/>
</dbReference>